<dbReference type="GeneID" id="90643680"/>
<keyword evidence="2" id="KW-1185">Reference proteome</keyword>
<dbReference type="EMBL" id="CP134184">
    <property type="protein sequence ID" value="WPA95673.1"/>
    <property type="molecule type" value="Genomic_DNA"/>
</dbReference>
<dbReference type="Proteomes" id="UP001302367">
    <property type="component" value="Chromosome 1"/>
</dbReference>
<reference evidence="1 2" key="1">
    <citation type="submission" date="2023-09" db="EMBL/GenBank/DDBJ databases">
        <title>Complete-Gapless Cercospora beticola genome.</title>
        <authorList>
            <person name="Wyatt N.A."/>
            <person name="Spanner R.E."/>
            <person name="Bolton M.D."/>
        </authorList>
    </citation>
    <scope>NUCLEOTIDE SEQUENCE [LARGE SCALE GENOMIC DNA]</scope>
    <source>
        <strain evidence="1">Cb09-40</strain>
    </source>
</reference>
<evidence type="ECO:0000313" key="2">
    <source>
        <dbReference type="Proteomes" id="UP001302367"/>
    </source>
</evidence>
<organism evidence="1 2">
    <name type="scientific">Cercospora beticola</name>
    <name type="common">Sugarbeet leaf spot fungus</name>
    <dbReference type="NCBI Taxonomy" id="122368"/>
    <lineage>
        <taxon>Eukaryota</taxon>
        <taxon>Fungi</taxon>
        <taxon>Dikarya</taxon>
        <taxon>Ascomycota</taxon>
        <taxon>Pezizomycotina</taxon>
        <taxon>Dothideomycetes</taxon>
        <taxon>Dothideomycetidae</taxon>
        <taxon>Mycosphaerellales</taxon>
        <taxon>Mycosphaerellaceae</taxon>
        <taxon>Cercospora</taxon>
    </lineage>
</organism>
<proteinExistence type="predicted"/>
<accession>A0ABZ0N819</accession>
<evidence type="ECO:0000313" key="1">
    <source>
        <dbReference type="EMBL" id="WPA95673.1"/>
    </source>
</evidence>
<name>A0ABZ0N819_CERBT</name>
<gene>
    <name evidence="1" type="ORF">RHO25_000276</name>
</gene>
<dbReference type="RefSeq" id="XP_065458070.1">
    <property type="nucleotide sequence ID" value="XM_065601998.1"/>
</dbReference>
<protein>
    <submittedName>
        <fullName evidence="1">Uncharacterized protein</fullName>
    </submittedName>
</protein>
<sequence length="75" mass="8404">MCKYYAHSYPCGHVKTVFAAFCAQAALVQKPCGRGDIWATVKMEQECQHCYEDEPAAIPRSRIGGAATRKKVIRR</sequence>